<sequence>MTQVTATELKNNLGKYLKKSEFEDIYITKNGVIVSVLSNPNQSKLQMLDDLKGIAPDMNMTDEELRSERISNI</sequence>
<geneLocation type="plasmid" evidence="3 6">
    <name>pMP1046A</name>
</geneLocation>
<dbReference type="KEGG" id="lsj:LSJ_2161c"/>
<dbReference type="Proteomes" id="UP000029488">
    <property type="component" value="Plasmid pMP1046A"/>
</dbReference>
<dbReference type="InterPro" id="IPR006442">
    <property type="entry name" value="Antitoxin_Phd/YefM"/>
</dbReference>
<gene>
    <name evidence="4" type="ORF">BHF65_08825</name>
    <name evidence="5" type="ORF">DB362_07455</name>
    <name evidence="3" type="ORF">LSJ_2161c</name>
</gene>
<dbReference type="Proteomes" id="UP000094723">
    <property type="component" value="Plasmid pLS_1"/>
</dbReference>
<reference evidence="3 6" key="1">
    <citation type="journal article" date="2014" name="BMC Genomics">
        <title>Unusual genome complexity in Lactobacillus salivarius JCM1046.</title>
        <authorList>
            <person name="Raftis E.J."/>
            <person name="Forde B.M."/>
            <person name="Claesson M.J."/>
            <person name="O'Toole P.W."/>
        </authorList>
    </citation>
    <scope>NUCLEOTIDE SEQUENCE [LARGE SCALE GENOMIC DNA]</scope>
    <source>
        <strain evidence="3 6">JCM1046</strain>
        <plasmid evidence="3 6">pMP1046A</plasmid>
    </source>
</reference>
<evidence type="ECO:0000313" key="7">
    <source>
        <dbReference type="Proteomes" id="UP000094723"/>
    </source>
</evidence>
<reference evidence="4 7" key="2">
    <citation type="submission" date="2016-09" db="EMBL/GenBank/DDBJ databases">
        <title>Complete Genome Sequence of Lactobacillus salivarius Jin.</title>
        <authorList>
            <person name="Jin N."/>
            <person name="Li C."/>
            <person name="Wang M."/>
            <person name="Ren D."/>
            <person name="Di Y."/>
            <person name="Pan R."/>
            <person name="Du S."/>
            <person name="Lu H."/>
            <person name="Li X."/>
            <person name="Tian M."/>
        </authorList>
    </citation>
    <scope>NUCLEOTIDE SEQUENCE [LARGE SCALE GENOMIC DNA]</scope>
    <source>
        <strain evidence="4 7">CICC 23174</strain>
        <plasmid evidence="4">pLS_1</plasmid>
        <plasmid evidence="7">pls_1 sequence</plasmid>
    </source>
</reference>
<dbReference type="InterPro" id="IPR036165">
    <property type="entry name" value="YefM-like_sf"/>
</dbReference>
<evidence type="ECO:0000313" key="8">
    <source>
        <dbReference type="Proteomes" id="UP000245607"/>
    </source>
</evidence>
<dbReference type="SUPFAM" id="SSF143120">
    <property type="entry name" value="YefM-like"/>
    <property type="match status" value="1"/>
</dbReference>
<evidence type="ECO:0000313" key="3">
    <source>
        <dbReference type="EMBL" id="AIR11571.1"/>
    </source>
</evidence>
<accession>A0A089QKT9</accession>
<organism evidence="3 6">
    <name type="scientific">Ligilactobacillus salivarius</name>
    <dbReference type="NCBI Taxonomy" id="1624"/>
    <lineage>
        <taxon>Bacteria</taxon>
        <taxon>Bacillati</taxon>
        <taxon>Bacillota</taxon>
        <taxon>Bacilli</taxon>
        <taxon>Lactobacillales</taxon>
        <taxon>Lactobacillaceae</taxon>
        <taxon>Ligilactobacillus</taxon>
    </lineage>
</organism>
<dbReference type="EMBL" id="CP007647">
    <property type="protein sequence ID" value="AIR11571.1"/>
    <property type="molecule type" value="Genomic_DNA"/>
</dbReference>
<evidence type="ECO:0000256" key="1">
    <source>
        <dbReference type="ARBA" id="ARBA00009981"/>
    </source>
</evidence>
<dbReference type="AlphaFoldDB" id="A0A089QKT9"/>
<dbReference type="Proteomes" id="UP000245607">
    <property type="component" value="Unassembled WGS sequence"/>
</dbReference>
<keyword evidence="3" id="KW-0614">Plasmid</keyword>
<dbReference type="EMBL" id="CP017108">
    <property type="protein sequence ID" value="AOO74376.1"/>
    <property type="molecule type" value="Genomic_DNA"/>
</dbReference>
<proteinExistence type="inferred from homology"/>
<comment type="function">
    <text evidence="2">Antitoxin component of a type II toxin-antitoxin (TA) system.</text>
</comment>
<evidence type="ECO:0000256" key="2">
    <source>
        <dbReference type="RuleBase" id="RU362080"/>
    </source>
</evidence>
<name>A0A089QKT9_9LACO</name>
<dbReference type="Pfam" id="PF02604">
    <property type="entry name" value="PhdYeFM_antitox"/>
    <property type="match status" value="1"/>
</dbReference>
<dbReference type="NCBIfam" id="TIGR01552">
    <property type="entry name" value="phd_fam"/>
    <property type="match status" value="1"/>
</dbReference>
<geneLocation type="plasmid" evidence="7">
    <name>pls_1 sequence</name>
</geneLocation>
<evidence type="ECO:0000313" key="4">
    <source>
        <dbReference type="EMBL" id="AOO74376.1"/>
    </source>
</evidence>
<evidence type="ECO:0000313" key="5">
    <source>
        <dbReference type="EMBL" id="PWG51642.1"/>
    </source>
</evidence>
<comment type="similarity">
    <text evidence="1 2">Belongs to the phD/YefM antitoxin family.</text>
</comment>
<geneLocation type="plasmid" evidence="4">
    <name>pLS_1</name>
</geneLocation>
<protein>
    <recommendedName>
        <fullName evidence="2">Antitoxin</fullName>
    </recommendedName>
</protein>
<reference evidence="5 8" key="3">
    <citation type="submission" date="2018-05" db="EMBL/GenBank/DDBJ databases">
        <title>Lactobacillus salivarius genome sequencing and assembly.</title>
        <authorList>
            <person name="Audisio C."/>
            <person name="Albarracin L."/>
            <person name="Torres M.J."/>
            <person name="Hebert E.M."/>
            <person name="Saavedra L."/>
        </authorList>
    </citation>
    <scope>NUCLEOTIDE SEQUENCE [LARGE SCALE GENOMIC DNA]</scope>
    <source>
        <strain evidence="5 8">A3iob</strain>
    </source>
</reference>
<evidence type="ECO:0000313" key="6">
    <source>
        <dbReference type="Proteomes" id="UP000029488"/>
    </source>
</evidence>
<dbReference type="RefSeq" id="WP_034983620.1">
    <property type="nucleotide sequence ID" value="NZ_CP007647.1"/>
</dbReference>
<dbReference type="EMBL" id="QFAS01000008">
    <property type="protein sequence ID" value="PWG51642.1"/>
    <property type="molecule type" value="Genomic_DNA"/>
</dbReference>